<accession>A0A328AFK6</accession>
<keyword evidence="9" id="KW-1185">Reference proteome</keyword>
<dbReference type="InterPro" id="IPR051401">
    <property type="entry name" value="GtrA_CellWall_Glycosyl"/>
</dbReference>
<organism evidence="8 9">
    <name type="scientific">Phenylobacterium soli</name>
    <dbReference type="NCBI Taxonomy" id="2170551"/>
    <lineage>
        <taxon>Bacteria</taxon>
        <taxon>Pseudomonadati</taxon>
        <taxon>Pseudomonadota</taxon>
        <taxon>Alphaproteobacteria</taxon>
        <taxon>Caulobacterales</taxon>
        <taxon>Caulobacteraceae</taxon>
        <taxon>Phenylobacterium</taxon>
    </lineage>
</organism>
<dbReference type="PANTHER" id="PTHR38459:SF1">
    <property type="entry name" value="PROPHAGE BACTOPRENOL-LINKED GLUCOSE TRANSLOCASE HOMOLOG"/>
    <property type="match status" value="1"/>
</dbReference>
<dbReference type="InterPro" id="IPR007267">
    <property type="entry name" value="GtrA_DPMS_TM"/>
</dbReference>
<protein>
    <submittedName>
        <fullName evidence="8">GtrA family protein</fullName>
    </submittedName>
</protein>
<reference evidence="9" key="1">
    <citation type="submission" date="2018-05" db="EMBL/GenBank/DDBJ databases">
        <authorList>
            <person name="Li X."/>
        </authorList>
    </citation>
    <scope>NUCLEOTIDE SEQUENCE [LARGE SCALE GENOMIC DNA]</scope>
    <source>
        <strain evidence="9">LX32</strain>
    </source>
</reference>
<evidence type="ECO:0000313" key="8">
    <source>
        <dbReference type="EMBL" id="RAK53429.1"/>
    </source>
</evidence>
<sequence>MSLRADAATVRQGGTFLVVGLAATAVHAAASLAARELGHLAPTAATTVGYLCSVGISYLGNARFTFGRPALDGAQFVRFLVVSLIGFAANLGVTHLFAEVLKWPFVAALGVVVVVIPALSFTASKLWAFAERRA</sequence>
<proteinExistence type="inferred from homology"/>
<keyword evidence="5 6" id="KW-0472">Membrane</keyword>
<comment type="subcellular location">
    <subcellularLocation>
        <location evidence="1">Membrane</location>
        <topology evidence="1">Multi-pass membrane protein</topology>
    </subcellularLocation>
</comment>
<dbReference type="RefSeq" id="WP_111527181.1">
    <property type="nucleotide sequence ID" value="NZ_JBHRSG010000001.1"/>
</dbReference>
<gene>
    <name evidence="8" type="ORF">DJ017_02235</name>
</gene>
<name>A0A328AFK6_9CAUL</name>
<evidence type="ECO:0000256" key="1">
    <source>
        <dbReference type="ARBA" id="ARBA00004141"/>
    </source>
</evidence>
<feature type="transmembrane region" description="Helical" evidence="6">
    <location>
        <begin position="44"/>
        <end position="64"/>
    </location>
</feature>
<comment type="similarity">
    <text evidence="2">Belongs to the GtrA family.</text>
</comment>
<dbReference type="AlphaFoldDB" id="A0A328AFK6"/>
<evidence type="ECO:0000259" key="7">
    <source>
        <dbReference type="Pfam" id="PF04138"/>
    </source>
</evidence>
<dbReference type="OrthoDB" id="7605524at2"/>
<dbReference type="GO" id="GO:0005886">
    <property type="term" value="C:plasma membrane"/>
    <property type="evidence" value="ECO:0007669"/>
    <property type="project" value="TreeGrafter"/>
</dbReference>
<feature type="transmembrane region" description="Helical" evidence="6">
    <location>
        <begin position="103"/>
        <end position="123"/>
    </location>
</feature>
<evidence type="ECO:0000256" key="5">
    <source>
        <dbReference type="ARBA" id="ARBA00023136"/>
    </source>
</evidence>
<evidence type="ECO:0000256" key="6">
    <source>
        <dbReference type="SAM" id="Phobius"/>
    </source>
</evidence>
<dbReference type="GO" id="GO:0000271">
    <property type="term" value="P:polysaccharide biosynthetic process"/>
    <property type="evidence" value="ECO:0007669"/>
    <property type="project" value="InterPro"/>
</dbReference>
<comment type="caution">
    <text evidence="8">The sequence shown here is derived from an EMBL/GenBank/DDBJ whole genome shotgun (WGS) entry which is preliminary data.</text>
</comment>
<dbReference type="Proteomes" id="UP000249254">
    <property type="component" value="Unassembled WGS sequence"/>
</dbReference>
<dbReference type="EMBL" id="QFYQ01000001">
    <property type="protein sequence ID" value="RAK53429.1"/>
    <property type="molecule type" value="Genomic_DNA"/>
</dbReference>
<evidence type="ECO:0000256" key="3">
    <source>
        <dbReference type="ARBA" id="ARBA00022692"/>
    </source>
</evidence>
<feature type="transmembrane region" description="Helical" evidence="6">
    <location>
        <begin position="76"/>
        <end position="97"/>
    </location>
</feature>
<keyword evidence="3 6" id="KW-0812">Transmembrane</keyword>
<feature type="domain" description="GtrA/DPMS transmembrane" evidence="7">
    <location>
        <begin position="15"/>
        <end position="129"/>
    </location>
</feature>
<dbReference type="Pfam" id="PF04138">
    <property type="entry name" value="GtrA_DPMS_TM"/>
    <property type="match status" value="1"/>
</dbReference>
<evidence type="ECO:0000313" key="9">
    <source>
        <dbReference type="Proteomes" id="UP000249254"/>
    </source>
</evidence>
<keyword evidence="4 6" id="KW-1133">Transmembrane helix</keyword>
<evidence type="ECO:0000256" key="2">
    <source>
        <dbReference type="ARBA" id="ARBA00009399"/>
    </source>
</evidence>
<dbReference type="PANTHER" id="PTHR38459">
    <property type="entry name" value="PROPHAGE BACTOPRENOL-LINKED GLUCOSE TRANSLOCASE HOMOLOG"/>
    <property type="match status" value="1"/>
</dbReference>
<evidence type="ECO:0000256" key="4">
    <source>
        <dbReference type="ARBA" id="ARBA00022989"/>
    </source>
</evidence>